<dbReference type="GeneID" id="111860167"/>
<dbReference type="CTD" id="571337"/>
<accession>A0A3B3S0C3</accession>
<name>A0A3B3S0C3_9TELE</name>
<keyword evidence="1" id="KW-0378">Hydrolase</keyword>
<dbReference type="SUPFAM" id="SSF56784">
    <property type="entry name" value="HAD-like"/>
    <property type="match status" value="1"/>
</dbReference>
<dbReference type="InterPro" id="IPR011948">
    <property type="entry name" value="Dullard_phosphatase"/>
</dbReference>
<dbReference type="AlphaFoldDB" id="A0A3B3S0C3"/>
<dbReference type="GO" id="GO:0004721">
    <property type="term" value="F:phosphoprotein phosphatase activity"/>
    <property type="evidence" value="ECO:0007669"/>
    <property type="project" value="UniProtKB-KW"/>
</dbReference>
<dbReference type="GeneTree" id="ENSGT01040000240503"/>
<dbReference type="InterPro" id="IPR050365">
    <property type="entry name" value="TIM50"/>
</dbReference>
<dbReference type="InterPro" id="IPR036412">
    <property type="entry name" value="HAD-like_sf"/>
</dbReference>
<dbReference type="SMART" id="SM00577">
    <property type="entry name" value="CPDc"/>
    <property type="match status" value="1"/>
</dbReference>
<keyword evidence="4" id="KW-1185">Reference proteome</keyword>
<dbReference type="InterPro" id="IPR004274">
    <property type="entry name" value="FCP1_dom"/>
</dbReference>
<organism evidence="3 4">
    <name type="scientific">Paramormyrops kingsleyae</name>
    <dbReference type="NCBI Taxonomy" id="1676925"/>
    <lineage>
        <taxon>Eukaryota</taxon>
        <taxon>Metazoa</taxon>
        <taxon>Chordata</taxon>
        <taxon>Craniata</taxon>
        <taxon>Vertebrata</taxon>
        <taxon>Euteleostomi</taxon>
        <taxon>Actinopterygii</taxon>
        <taxon>Neopterygii</taxon>
        <taxon>Teleostei</taxon>
        <taxon>Osteoglossocephala</taxon>
        <taxon>Osteoglossomorpha</taxon>
        <taxon>Osteoglossiformes</taxon>
        <taxon>Mormyridae</taxon>
        <taxon>Paramormyrops</taxon>
    </lineage>
</organism>
<protein>
    <submittedName>
        <fullName evidence="3">CTD (carboxy-terminal domain, RNA polymerase II, polypeptide A) small phosphatase like 3</fullName>
    </submittedName>
</protein>
<sequence length="319" mass="37367">MKLRPRKVARTPRCSTFRKAAASAERRRRRVRDKKKAAAVVSTDCSENDVPIVTQHSILQARPKRKASPVGESKGVKFSEEDLLNPDLCFFGYDTFCLISKEEPARVFNPYTFIKNIPSQSQLSKLSVREIPVKTRSTPEATLVLDLEETLVYSSLSIIEDAEYTFHTHFQDHKYEVFLILRPHVKEFLQRMSELFEIFVYTSAKREYAEKILETLDPDRRLFRHRLYREDCLCVYGHYVKDLSILERDLAKTVILDNAPHTFPYHVMNMIPIKGWVGEKDDRELQKLIPYLTKLAEADDFRHVLKKRLDHLHRLLSED</sequence>
<dbReference type="RefSeq" id="XP_023699364.1">
    <property type="nucleotide sequence ID" value="XM_023843596.2"/>
</dbReference>
<dbReference type="PANTHER" id="PTHR12210">
    <property type="entry name" value="DULLARD PROTEIN PHOSPHATASE"/>
    <property type="match status" value="1"/>
</dbReference>
<feature type="domain" description="FCP1 homology" evidence="2">
    <location>
        <begin position="136"/>
        <end position="295"/>
    </location>
</feature>
<dbReference type="Pfam" id="PF03031">
    <property type="entry name" value="NIF"/>
    <property type="match status" value="1"/>
</dbReference>
<reference evidence="3" key="1">
    <citation type="submission" date="2025-08" db="UniProtKB">
        <authorList>
            <consortium name="Ensembl"/>
        </authorList>
    </citation>
    <scope>IDENTIFICATION</scope>
</reference>
<dbReference type="Proteomes" id="UP000261540">
    <property type="component" value="Unplaced"/>
</dbReference>
<evidence type="ECO:0000256" key="1">
    <source>
        <dbReference type="ARBA" id="ARBA00022912"/>
    </source>
</evidence>
<dbReference type="Gene3D" id="3.40.50.1000">
    <property type="entry name" value="HAD superfamily/HAD-like"/>
    <property type="match status" value="1"/>
</dbReference>
<reference evidence="3" key="2">
    <citation type="submission" date="2025-09" db="UniProtKB">
        <authorList>
            <consortium name="Ensembl"/>
        </authorList>
    </citation>
    <scope>IDENTIFICATION</scope>
</reference>
<dbReference type="FunFam" id="3.40.50.1000:FF:000093">
    <property type="entry name" value="NLI interacting factor-like phosphatase family protein"/>
    <property type="match status" value="1"/>
</dbReference>
<evidence type="ECO:0000313" key="4">
    <source>
        <dbReference type="Proteomes" id="UP000261540"/>
    </source>
</evidence>
<dbReference type="STRING" id="1676925.ENSPKIP00000024162"/>
<dbReference type="Ensembl" id="ENSPKIT00000004864.1">
    <property type="protein sequence ID" value="ENSPKIP00000024162.1"/>
    <property type="gene ID" value="ENSPKIG00000007510.1"/>
</dbReference>
<keyword evidence="1" id="KW-0904">Protein phosphatase</keyword>
<dbReference type="NCBIfam" id="TIGR02251">
    <property type="entry name" value="HIF-SF_euk"/>
    <property type="match status" value="1"/>
</dbReference>
<dbReference type="CDD" id="cd07521">
    <property type="entry name" value="HAD_FCP1-like"/>
    <property type="match status" value="1"/>
</dbReference>
<evidence type="ECO:0000259" key="2">
    <source>
        <dbReference type="PROSITE" id="PS50969"/>
    </source>
</evidence>
<dbReference type="InterPro" id="IPR023214">
    <property type="entry name" value="HAD_sf"/>
</dbReference>
<dbReference type="PROSITE" id="PS50969">
    <property type="entry name" value="FCP1"/>
    <property type="match status" value="1"/>
</dbReference>
<proteinExistence type="predicted"/>
<evidence type="ECO:0000313" key="3">
    <source>
        <dbReference type="Ensembl" id="ENSPKIP00000024162.1"/>
    </source>
</evidence>